<reference evidence="2 3" key="1">
    <citation type="submission" date="2008-07" db="EMBL/GenBank/DDBJ databases">
        <authorList>
            <person name="El-Sayed N."/>
            <person name="Caler E."/>
            <person name="Inman J."/>
            <person name="Amedeo P."/>
            <person name="Hass B."/>
            <person name="Wortman J."/>
        </authorList>
    </citation>
    <scope>NUCLEOTIDE SEQUENCE [LARGE SCALE GENOMIC DNA]</scope>
    <source>
        <strain evidence="3">ATCC 50983 / TXsc</strain>
    </source>
</reference>
<name>C5KTG2_PERM5</name>
<evidence type="ECO:0000256" key="1">
    <source>
        <dbReference type="SAM" id="Phobius"/>
    </source>
</evidence>
<dbReference type="EMBL" id="GG676168">
    <property type="protein sequence ID" value="EER12267.1"/>
    <property type="molecule type" value="Genomic_DNA"/>
</dbReference>
<dbReference type="Proteomes" id="UP000007800">
    <property type="component" value="Unassembled WGS sequence"/>
</dbReference>
<evidence type="ECO:0000313" key="3">
    <source>
        <dbReference type="Proteomes" id="UP000007800"/>
    </source>
</evidence>
<proteinExistence type="predicted"/>
<dbReference type="GeneID" id="9061433"/>
<dbReference type="OrthoDB" id="425166at2759"/>
<keyword evidence="1" id="KW-0812">Transmembrane</keyword>
<keyword evidence="1" id="KW-1133">Transmembrane helix</keyword>
<dbReference type="PROSITE" id="PS51257">
    <property type="entry name" value="PROKAR_LIPOPROTEIN"/>
    <property type="match status" value="1"/>
</dbReference>
<dbReference type="RefSeq" id="XP_002780472.1">
    <property type="nucleotide sequence ID" value="XM_002780426.1"/>
</dbReference>
<dbReference type="InParanoid" id="C5KTG2"/>
<feature type="transmembrane region" description="Helical" evidence="1">
    <location>
        <begin position="12"/>
        <end position="32"/>
    </location>
</feature>
<sequence length="156" mass="17813">MTTTIRHRIATLMVTIGLLTMSLVTTGCYSYGGLQIRRPEGSQKILEAEAAPRVNEDSCYAEVFGMYVVFNRVDKGVYEGFTIKCRDRAVPLMDVEGYSLMRKYLLRVENVYGCNDVYNKFYRGDQLASIPTSEAYRQLETLFKNLKEKCRTDDSA</sequence>
<dbReference type="AlphaFoldDB" id="C5KTG2"/>
<evidence type="ECO:0008006" key="4">
    <source>
        <dbReference type="Google" id="ProtNLM"/>
    </source>
</evidence>
<keyword evidence="1" id="KW-0472">Membrane</keyword>
<organism evidence="3">
    <name type="scientific">Perkinsus marinus (strain ATCC 50983 / TXsc)</name>
    <dbReference type="NCBI Taxonomy" id="423536"/>
    <lineage>
        <taxon>Eukaryota</taxon>
        <taxon>Sar</taxon>
        <taxon>Alveolata</taxon>
        <taxon>Perkinsozoa</taxon>
        <taxon>Perkinsea</taxon>
        <taxon>Perkinsida</taxon>
        <taxon>Perkinsidae</taxon>
        <taxon>Perkinsus</taxon>
    </lineage>
</organism>
<accession>C5KTG2</accession>
<evidence type="ECO:0000313" key="2">
    <source>
        <dbReference type="EMBL" id="EER12267.1"/>
    </source>
</evidence>
<gene>
    <name evidence="2" type="ORF">Pmar_PMAR001064</name>
</gene>
<protein>
    <recommendedName>
        <fullName evidence="4">Lipoprotein</fullName>
    </recommendedName>
</protein>
<dbReference type="OMA" id="FTIKCRD"/>
<keyword evidence="3" id="KW-1185">Reference proteome</keyword>